<dbReference type="CDD" id="cd03223">
    <property type="entry name" value="ABCD_peroxisomal_ALDP"/>
    <property type="match status" value="1"/>
</dbReference>
<evidence type="ECO:0000256" key="7">
    <source>
        <dbReference type="ARBA" id="ARBA00022989"/>
    </source>
</evidence>
<dbReference type="SUPFAM" id="SSF52540">
    <property type="entry name" value="P-loop containing nucleoside triphosphate hydrolases"/>
    <property type="match status" value="1"/>
</dbReference>
<evidence type="ECO:0000256" key="3">
    <source>
        <dbReference type="ARBA" id="ARBA00022448"/>
    </source>
</evidence>
<dbReference type="SMART" id="SM00382">
    <property type="entry name" value="AAA"/>
    <property type="match status" value="1"/>
</dbReference>
<accession>A0A348FVT7</accession>
<dbReference type="Gene3D" id="3.40.50.300">
    <property type="entry name" value="P-loop containing nucleotide triphosphate hydrolases"/>
    <property type="match status" value="1"/>
</dbReference>
<feature type="transmembrane region" description="Helical" evidence="9">
    <location>
        <begin position="87"/>
        <end position="107"/>
    </location>
</feature>
<reference evidence="12 13" key="1">
    <citation type="submission" date="2018-08" db="EMBL/GenBank/DDBJ databases">
        <title>Complete genome sequencing of Blastochloris tepida GI.</title>
        <authorList>
            <person name="Tsukatani Y."/>
            <person name="Mori H."/>
        </authorList>
    </citation>
    <scope>NUCLEOTIDE SEQUENCE [LARGE SCALE GENOMIC DNA]</scope>
    <source>
        <strain evidence="12 13">GI</strain>
    </source>
</reference>
<dbReference type="OrthoDB" id="9810134at2"/>
<dbReference type="Pfam" id="PF06472">
    <property type="entry name" value="ABC_membrane_2"/>
    <property type="match status" value="1"/>
</dbReference>
<evidence type="ECO:0000256" key="9">
    <source>
        <dbReference type="SAM" id="Phobius"/>
    </source>
</evidence>
<dbReference type="GO" id="GO:0016887">
    <property type="term" value="F:ATP hydrolysis activity"/>
    <property type="evidence" value="ECO:0007669"/>
    <property type="project" value="InterPro"/>
</dbReference>
<feature type="transmembrane region" description="Helical" evidence="9">
    <location>
        <begin position="162"/>
        <end position="183"/>
    </location>
</feature>
<protein>
    <submittedName>
        <fullName evidence="12">ATP-binding protein</fullName>
    </submittedName>
</protein>
<dbReference type="PROSITE" id="PS50893">
    <property type="entry name" value="ABC_TRANSPORTER_2"/>
    <property type="match status" value="1"/>
</dbReference>
<dbReference type="PROSITE" id="PS00211">
    <property type="entry name" value="ABC_TRANSPORTER_1"/>
    <property type="match status" value="1"/>
</dbReference>
<organism evidence="12 13">
    <name type="scientific">Blastochloris tepida</name>
    <dbReference type="NCBI Taxonomy" id="2233851"/>
    <lineage>
        <taxon>Bacteria</taxon>
        <taxon>Pseudomonadati</taxon>
        <taxon>Pseudomonadota</taxon>
        <taxon>Alphaproteobacteria</taxon>
        <taxon>Hyphomicrobiales</taxon>
        <taxon>Blastochloridaceae</taxon>
        <taxon>Blastochloris</taxon>
    </lineage>
</organism>
<evidence type="ECO:0000256" key="8">
    <source>
        <dbReference type="ARBA" id="ARBA00023136"/>
    </source>
</evidence>
<dbReference type="PROSITE" id="PS50929">
    <property type="entry name" value="ABC_TM1F"/>
    <property type="match status" value="1"/>
</dbReference>
<proteinExistence type="inferred from homology"/>
<keyword evidence="7 9" id="KW-1133">Transmembrane helix</keyword>
<dbReference type="PANTHER" id="PTHR11384:SF59">
    <property type="entry name" value="LYSOSOMAL COBALAMIN TRANSPORTER ABCD4"/>
    <property type="match status" value="1"/>
</dbReference>
<evidence type="ECO:0000313" key="12">
    <source>
        <dbReference type="EMBL" id="BBF91420.1"/>
    </source>
</evidence>
<feature type="domain" description="ABC transporter" evidence="10">
    <location>
        <begin position="385"/>
        <end position="594"/>
    </location>
</feature>
<evidence type="ECO:0000313" key="13">
    <source>
        <dbReference type="Proteomes" id="UP000266934"/>
    </source>
</evidence>
<dbReference type="InterPro" id="IPR017871">
    <property type="entry name" value="ABC_transporter-like_CS"/>
</dbReference>
<dbReference type="InterPro" id="IPR011527">
    <property type="entry name" value="ABC1_TM_dom"/>
</dbReference>
<dbReference type="Pfam" id="PF00005">
    <property type="entry name" value="ABC_tran"/>
    <property type="match status" value="1"/>
</dbReference>
<evidence type="ECO:0000256" key="6">
    <source>
        <dbReference type="ARBA" id="ARBA00022840"/>
    </source>
</evidence>
<dbReference type="SUPFAM" id="SSF90123">
    <property type="entry name" value="ABC transporter transmembrane region"/>
    <property type="match status" value="1"/>
</dbReference>
<keyword evidence="8 9" id="KW-0472">Membrane</keyword>
<dbReference type="InterPro" id="IPR003439">
    <property type="entry name" value="ABC_transporter-like_ATP-bd"/>
</dbReference>
<evidence type="ECO:0000259" key="11">
    <source>
        <dbReference type="PROSITE" id="PS50929"/>
    </source>
</evidence>
<sequence>MSTVTETLAATWRLAAPYFRADDIGEVSVGPLGRFRLREKWAGRGLLAAVIAIELAIVAITVALNAWNARFYDALQNRNWDSFVYELGFFCVLAAVFILLAVYQIYLNQWLQIRWRRWMTERLLGEWLAGANHYRMQLLGESADNPDQRIAEDIQLFVGRTLSLGVGLLSAVVTLISFVGILWALSAQAPLMIGGTTFAIPGYLVFAALIYAALGTLLTHLIGRALVRLNFDQQRFEADFRVSLVRVRENAEQIALLEGEEAERTRLMDRFANVMRNWWAIMDRQKRLTFFTAGYSQVSTVFPFIVASPAYFAGAFQLGGLMQTASAFGRVENSLAFFISAYTSFAEWRAVVERLGGFEAAARAARNVPVTPPVVAVARDGAGAVSARDVALALPDGRPLLKVEDFTVAAGERVLVTGPSGSGKSTLFRAVGGIWPFGDGVVRVPDGANVMLLPQRPYLPVGSLRAAVSFPAEPGTFPDAEIAQVLGEVGMAEFAERLDEVSLWGQRLSGGEQQRLAFARALLHAPDWLFLDEATASLDEASEAALYRLLSERLPGVTVVSIGHRSTLAEFHGRTVRLVRDGSVHRVAVASSQAA</sequence>
<evidence type="ECO:0000256" key="5">
    <source>
        <dbReference type="ARBA" id="ARBA00022741"/>
    </source>
</evidence>
<keyword evidence="6 12" id="KW-0067">ATP-binding</keyword>
<dbReference type="AlphaFoldDB" id="A0A348FVT7"/>
<feature type="transmembrane region" description="Helical" evidence="9">
    <location>
        <begin position="203"/>
        <end position="227"/>
    </location>
</feature>
<dbReference type="Gene3D" id="1.20.1560.10">
    <property type="entry name" value="ABC transporter type 1, transmembrane domain"/>
    <property type="match status" value="1"/>
</dbReference>
<dbReference type="InterPro" id="IPR003593">
    <property type="entry name" value="AAA+_ATPase"/>
</dbReference>
<keyword evidence="5" id="KW-0547">Nucleotide-binding</keyword>
<comment type="subcellular location">
    <subcellularLocation>
        <location evidence="1">Cell membrane</location>
        <topology evidence="1">Multi-pass membrane protein</topology>
    </subcellularLocation>
</comment>
<dbReference type="GO" id="GO:0140359">
    <property type="term" value="F:ABC-type transporter activity"/>
    <property type="evidence" value="ECO:0007669"/>
    <property type="project" value="InterPro"/>
</dbReference>
<name>A0A348FVT7_9HYPH</name>
<evidence type="ECO:0000256" key="1">
    <source>
        <dbReference type="ARBA" id="ARBA00004651"/>
    </source>
</evidence>
<gene>
    <name evidence="12" type="ORF">BLTE_01050</name>
</gene>
<dbReference type="GO" id="GO:0005524">
    <property type="term" value="F:ATP binding"/>
    <property type="evidence" value="ECO:0007669"/>
    <property type="project" value="UniProtKB-KW"/>
</dbReference>
<dbReference type="InterPro" id="IPR050835">
    <property type="entry name" value="ABC_transporter_sub-D"/>
</dbReference>
<evidence type="ECO:0000256" key="4">
    <source>
        <dbReference type="ARBA" id="ARBA00022692"/>
    </source>
</evidence>
<dbReference type="RefSeq" id="WP_126396619.1">
    <property type="nucleotide sequence ID" value="NZ_AP018907.1"/>
</dbReference>
<dbReference type="InterPro" id="IPR036640">
    <property type="entry name" value="ABC1_TM_sf"/>
</dbReference>
<dbReference type="EMBL" id="AP018907">
    <property type="protein sequence ID" value="BBF91420.1"/>
    <property type="molecule type" value="Genomic_DNA"/>
</dbReference>
<feature type="domain" description="ABC transmembrane type-1" evidence="11">
    <location>
        <begin position="48"/>
        <end position="347"/>
    </location>
</feature>
<dbReference type="Proteomes" id="UP000266934">
    <property type="component" value="Chromosome"/>
</dbReference>
<evidence type="ECO:0000259" key="10">
    <source>
        <dbReference type="PROSITE" id="PS50893"/>
    </source>
</evidence>
<evidence type="ECO:0000256" key="2">
    <source>
        <dbReference type="ARBA" id="ARBA00005417"/>
    </source>
</evidence>
<dbReference type="PANTHER" id="PTHR11384">
    <property type="entry name" value="ATP-BINDING CASSETTE, SUB-FAMILY D MEMBER"/>
    <property type="match status" value="1"/>
</dbReference>
<keyword evidence="3" id="KW-0813">Transport</keyword>
<keyword evidence="4 9" id="KW-0812">Transmembrane</keyword>
<dbReference type="GO" id="GO:0005886">
    <property type="term" value="C:plasma membrane"/>
    <property type="evidence" value="ECO:0007669"/>
    <property type="project" value="UniProtKB-SubCell"/>
</dbReference>
<keyword evidence="13" id="KW-1185">Reference proteome</keyword>
<feature type="transmembrane region" description="Helical" evidence="9">
    <location>
        <begin position="46"/>
        <end position="67"/>
    </location>
</feature>
<dbReference type="KEGG" id="blag:BLTE_01050"/>
<comment type="similarity">
    <text evidence="2">Belongs to the ABC transporter superfamily.</text>
</comment>
<dbReference type="InterPro" id="IPR027417">
    <property type="entry name" value="P-loop_NTPase"/>
</dbReference>